<comment type="caution">
    <text evidence="1">The sequence shown here is derived from an EMBL/GenBank/DDBJ whole genome shotgun (WGS) entry which is preliminary data.</text>
</comment>
<name>A0ABQ9HQ91_9NEOP</name>
<dbReference type="EMBL" id="JARBHB010000004">
    <property type="protein sequence ID" value="KAJ8886512.1"/>
    <property type="molecule type" value="Genomic_DNA"/>
</dbReference>
<evidence type="ECO:0000313" key="1">
    <source>
        <dbReference type="EMBL" id="KAJ8886512.1"/>
    </source>
</evidence>
<organism evidence="1 2">
    <name type="scientific">Dryococelus australis</name>
    <dbReference type="NCBI Taxonomy" id="614101"/>
    <lineage>
        <taxon>Eukaryota</taxon>
        <taxon>Metazoa</taxon>
        <taxon>Ecdysozoa</taxon>
        <taxon>Arthropoda</taxon>
        <taxon>Hexapoda</taxon>
        <taxon>Insecta</taxon>
        <taxon>Pterygota</taxon>
        <taxon>Neoptera</taxon>
        <taxon>Polyneoptera</taxon>
        <taxon>Phasmatodea</taxon>
        <taxon>Verophasmatodea</taxon>
        <taxon>Anareolatae</taxon>
        <taxon>Phasmatidae</taxon>
        <taxon>Eurycanthinae</taxon>
        <taxon>Dryococelus</taxon>
    </lineage>
</organism>
<gene>
    <name evidence="1" type="ORF">PR048_012723</name>
</gene>
<sequence length="501" mass="56571">MDINNENKGKYGKSAILEPIMIKTLATSCTHTIQPASISCYTKNRKRNELRVGEVFRAHFFEAEETAIALGVTITVPRTAKRQTLCCNVPANTAEEYFRKSMFISILEAVVEDLKSHFPSEVLDVYRLNVFLPLREDDKTEENMKFLANRKGEERKGNVIGEFLKSERMKEGKVNAIRAFFFKVKGGEHECDWSIFKKEGGGGKSECDRTLLKNERLKEAEMNGCLQDHKSEVIRRKYGFEDCRHPLFRISRSTTLIGPHEGFAADHNLRCMSAEGYSRTDNSTFDFTPTDTIPFAQSFAKFEIGKRTEKIAVCPEGFMKHVTSVRIQTFSTSHFSHVYKKVEVPGAGARTQPTPRDMMVLLPNACTGADHHGAKLPQGGHWLTSEGIFCICLAGVWPRDEPRAALYPPNGLCLQYHLLSTVSRSPWLPDSPLHVMLGLHVEVEILLSHRLLGHLGVYVDGQLLGFSFCWKALGCFSCPLMWSTKGWLSRSHTTHLYNSQE</sequence>
<reference evidence="1 2" key="1">
    <citation type="submission" date="2023-02" db="EMBL/GenBank/DDBJ databases">
        <title>LHISI_Scaffold_Assembly.</title>
        <authorList>
            <person name="Stuart O.P."/>
            <person name="Cleave R."/>
            <person name="Magrath M.J.L."/>
            <person name="Mikheyev A.S."/>
        </authorList>
    </citation>
    <scope>NUCLEOTIDE SEQUENCE [LARGE SCALE GENOMIC DNA]</scope>
    <source>
        <strain evidence="1">Daus_M_001</strain>
        <tissue evidence="1">Leg muscle</tissue>
    </source>
</reference>
<protein>
    <submittedName>
        <fullName evidence="1">Uncharacterized protein</fullName>
    </submittedName>
</protein>
<evidence type="ECO:0000313" key="2">
    <source>
        <dbReference type="Proteomes" id="UP001159363"/>
    </source>
</evidence>
<keyword evidence="2" id="KW-1185">Reference proteome</keyword>
<dbReference type="Proteomes" id="UP001159363">
    <property type="component" value="Chromosome X"/>
</dbReference>
<proteinExistence type="predicted"/>
<accession>A0ABQ9HQ91</accession>